<dbReference type="Proteomes" id="UP000187429">
    <property type="component" value="Unassembled WGS sequence"/>
</dbReference>
<feature type="region of interest" description="Disordered" evidence="1">
    <location>
        <begin position="1"/>
        <end position="27"/>
    </location>
</feature>
<sequence>MEPSEWWIHNHPDTKKRRPKESQELSTNNSFLQIGKLIDGRQSDYIKDRSIFDNIHTTNFLFENSISDPNRTNGYLIMIDQEKAYDRVGWVYLYTCLEKFGFSQSFISSLRNIYQDSNTMICINGTLNEPIIIEQGL</sequence>
<protein>
    <submittedName>
        <fullName evidence="2">Transposon TX1 uncharacterized</fullName>
    </submittedName>
</protein>
<dbReference type="PANTHER" id="PTHR19446">
    <property type="entry name" value="REVERSE TRANSCRIPTASES"/>
    <property type="match status" value="1"/>
</dbReference>
<keyword evidence="3" id="KW-1185">Reference proteome</keyword>
<dbReference type="AlphaFoldDB" id="A0A1R1YJV9"/>
<evidence type="ECO:0000313" key="3">
    <source>
        <dbReference type="Proteomes" id="UP000187429"/>
    </source>
</evidence>
<name>A0A1R1YJV9_9FUNG</name>
<gene>
    <name evidence="2" type="ORF">AYI69_g3481</name>
</gene>
<reference evidence="3" key="1">
    <citation type="submission" date="2017-01" db="EMBL/GenBank/DDBJ databases">
        <authorList>
            <person name="Wang Y."/>
            <person name="White M."/>
            <person name="Kvist S."/>
            <person name="Moncalvo J.-M."/>
        </authorList>
    </citation>
    <scope>NUCLEOTIDE SEQUENCE [LARGE SCALE GENOMIC DNA]</scope>
    <source>
        <strain evidence="3">ID-206-W2</strain>
    </source>
</reference>
<organism evidence="2 3">
    <name type="scientific">Smittium culicis</name>
    <dbReference type="NCBI Taxonomy" id="133412"/>
    <lineage>
        <taxon>Eukaryota</taxon>
        <taxon>Fungi</taxon>
        <taxon>Fungi incertae sedis</taxon>
        <taxon>Zoopagomycota</taxon>
        <taxon>Kickxellomycotina</taxon>
        <taxon>Harpellomycetes</taxon>
        <taxon>Harpellales</taxon>
        <taxon>Legeriomycetaceae</taxon>
        <taxon>Smittium</taxon>
    </lineage>
</organism>
<accession>A0A1R1YJV9</accession>
<dbReference type="OrthoDB" id="5570375at2759"/>
<evidence type="ECO:0000313" key="2">
    <source>
        <dbReference type="EMBL" id="OMJ27095.1"/>
    </source>
</evidence>
<evidence type="ECO:0000256" key="1">
    <source>
        <dbReference type="SAM" id="MobiDB-lite"/>
    </source>
</evidence>
<dbReference type="EMBL" id="LSSM01001178">
    <property type="protein sequence ID" value="OMJ27095.1"/>
    <property type="molecule type" value="Genomic_DNA"/>
</dbReference>
<comment type="caution">
    <text evidence="2">The sequence shown here is derived from an EMBL/GenBank/DDBJ whole genome shotgun (WGS) entry which is preliminary data.</text>
</comment>
<proteinExistence type="predicted"/>